<comment type="caution">
    <text evidence="1">The sequence shown here is derived from an EMBL/GenBank/DDBJ whole genome shotgun (WGS) entry which is preliminary data.</text>
</comment>
<dbReference type="EMBL" id="QWGT01000274">
    <property type="protein sequence ID" value="RIJ46937.1"/>
    <property type="molecule type" value="Genomic_DNA"/>
</dbReference>
<dbReference type="AlphaFoldDB" id="A0A399SY02"/>
<feature type="non-terminal residue" evidence="1">
    <location>
        <position position="41"/>
    </location>
</feature>
<sequence>MPTLPRSARLRRALGVPALVAAGLATLTGCGLQPATAYVPD</sequence>
<dbReference type="Proteomes" id="UP000266484">
    <property type="component" value="Unassembled WGS sequence"/>
</dbReference>
<name>A0A399SY02_9MICO</name>
<dbReference type="PROSITE" id="PS51257">
    <property type="entry name" value="PROKAR_LIPOPROTEIN"/>
    <property type="match status" value="1"/>
</dbReference>
<accession>A0A399SY02</accession>
<evidence type="ECO:0000313" key="2">
    <source>
        <dbReference type="Proteomes" id="UP000266484"/>
    </source>
</evidence>
<gene>
    <name evidence="1" type="ORF">DZG00_13705</name>
</gene>
<protein>
    <submittedName>
        <fullName evidence="1">Glycine/betaine ABC transporter substrate-binding protein</fullName>
    </submittedName>
</protein>
<keyword evidence="2" id="KW-1185">Reference proteome</keyword>
<organism evidence="1 2">
    <name type="scientific">Clavibacter lycopersici</name>
    <dbReference type="NCBI Taxonomy" id="2301718"/>
    <lineage>
        <taxon>Bacteria</taxon>
        <taxon>Bacillati</taxon>
        <taxon>Actinomycetota</taxon>
        <taxon>Actinomycetes</taxon>
        <taxon>Micrococcales</taxon>
        <taxon>Microbacteriaceae</taxon>
        <taxon>Clavibacter</taxon>
    </lineage>
</organism>
<proteinExistence type="predicted"/>
<reference evidence="1 2" key="1">
    <citation type="submission" date="2018-08" db="EMBL/GenBank/DDBJ databases">
        <title>Genome Sequence of Clavibacter michiganensis Subspecies type strains, and the Atypical Peach-Colored Strains Isolated from Tomato.</title>
        <authorList>
            <person name="Osdaghi E."/>
            <person name="Portier P."/>
            <person name="Briand M."/>
            <person name="Jacques M.-A."/>
        </authorList>
    </citation>
    <scope>NUCLEOTIDE SEQUENCE [LARGE SCALE GENOMIC DNA]</scope>
    <source>
        <strain evidence="1 2">CFBP 8615</strain>
    </source>
</reference>
<evidence type="ECO:0000313" key="1">
    <source>
        <dbReference type="EMBL" id="RIJ46937.1"/>
    </source>
</evidence>